<protein>
    <submittedName>
        <fullName evidence="1">Uncharacterized protein</fullName>
    </submittedName>
</protein>
<dbReference type="OrthoDB" id="10458947at2759"/>
<dbReference type="PaxDb" id="4565-Traes_3B_3E3723D9A.2"/>
<dbReference type="Proteomes" id="UP000019116">
    <property type="component" value="Chromosome 4A"/>
</dbReference>
<dbReference type="Gramene" id="TraesNOR4A03G02048200.1">
    <property type="protein sequence ID" value="TraesNOR4A03G02048200.1"/>
    <property type="gene ID" value="TraesNOR4A03G02048200"/>
</dbReference>
<dbReference type="AlphaFoldDB" id="A0A3B6HQD1"/>
<name>A0A3B6HQD1_WHEAT</name>
<evidence type="ECO:0000313" key="2">
    <source>
        <dbReference type="Proteomes" id="UP000019116"/>
    </source>
</evidence>
<sequence length="227" mass="25040">MAAAPLWLGPEARQLCLGSDRRAPCLQTFGITEFINAKVLQERDALLTKKIERGRQLLDSEKARTAALEASVSDCISCYCCDEAAEEQYCKIRRCLSLSIRDEIEASGKREGPLIAEGAALREVFFRKYMLCRIKTALVLSLGADPCGSWSLGSLGRPPRSCRQGRSLTCACTLESRCSEVSTHVVATSIPENRPLTDFFEVKDTTLMVATGCEPERVGTFVGHVWR</sequence>
<organism evidence="1">
    <name type="scientific">Triticum aestivum</name>
    <name type="common">Wheat</name>
    <dbReference type="NCBI Taxonomy" id="4565"/>
    <lineage>
        <taxon>Eukaryota</taxon>
        <taxon>Viridiplantae</taxon>
        <taxon>Streptophyta</taxon>
        <taxon>Embryophyta</taxon>
        <taxon>Tracheophyta</taxon>
        <taxon>Spermatophyta</taxon>
        <taxon>Magnoliopsida</taxon>
        <taxon>Liliopsida</taxon>
        <taxon>Poales</taxon>
        <taxon>Poaceae</taxon>
        <taxon>BOP clade</taxon>
        <taxon>Pooideae</taxon>
        <taxon>Triticodae</taxon>
        <taxon>Triticeae</taxon>
        <taxon>Triticinae</taxon>
        <taxon>Triticum</taxon>
    </lineage>
</organism>
<accession>A0A3B6HQD1</accession>
<dbReference type="Gramene" id="TraesCS4A02G052900.1">
    <property type="protein sequence ID" value="TraesCS4A02G052900.1"/>
    <property type="gene ID" value="TraesCS4A02G052900"/>
</dbReference>
<reference evidence="1" key="1">
    <citation type="submission" date="2018-08" db="EMBL/GenBank/DDBJ databases">
        <authorList>
            <person name="Rossello M."/>
        </authorList>
    </citation>
    <scope>NUCLEOTIDE SEQUENCE [LARGE SCALE GENOMIC DNA]</scope>
    <source>
        <strain evidence="1">cv. Chinese Spring</strain>
    </source>
</reference>
<proteinExistence type="predicted"/>
<dbReference type="EnsemblPlants" id="TraesCS4A02G052900.1">
    <property type="protein sequence ID" value="TraesCS4A02G052900.1"/>
    <property type="gene ID" value="TraesCS4A02G052900"/>
</dbReference>
<reference evidence="1" key="2">
    <citation type="submission" date="2018-10" db="UniProtKB">
        <authorList>
            <consortium name="EnsemblPlants"/>
        </authorList>
    </citation>
    <scope>IDENTIFICATION</scope>
</reference>
<dbReference type="OMA" id="DCISCYC"/>
<evidence type="ECO:0000313" key="1">
    <source>
        <dbReference type="EnsemblPlants" id="TraesCS4A02G052900.1"/>
    </source>
</evidence>
<keyword evidence="2" id="KW-1185">Reference proteome</keyword>